<dbReference type="InterPro" id="IPR006941">
    <property type="entry name" value="RNase_CAF1"/>
</dbReference>
<dbReference type="GO" id="GO:1990432">
    <property type="term" value="P:siRNA 3'-end processing"/>
    <property type="evidence" value="ECO:0007669"/>
    <property type="project" value="TreeGrafter"/>
</dbReference>
<feature type="compositionally biased region" description="Basic and acidic residues" evidence="2">
    <location>
        <begin position="561"/>
        <end position="572"/>
    </location>
</feature>
<dbReference type="CDD" id="cd02637">
    <property type="entry name" value="R3H_PARN"/>
    <property type="match status" value="1"/>
</dbReference>
<dbReference type="InterPro" id="IPR051181">
    <property type="entry name" value="CAF1_poly(A)_ribonucleases"/>
</dbReference>
<feature type="region of interest" description="Disordered" evidence="2">
    <location>
        <begin position="520"/>
        <end position="572"/>
    </location>
</feature>
<protein>
    <submittedName>
        <fullName evidence="4">Poly(A)-specific ribonuclease PARN</fullName>
    </submittedName>
</protein>
<sequence>MDITKHNFYEELDNILKAIEESTFLSIDGEFTGLDAEGCSHCAPFDTPSERYSKLKNGSTDFLLLQVGLCAFKVDEGKRMYEAKPYNFYLFPSVPHRSAPDKRFMCQSSSIDFLVSQGFDFNKVFREGIPYLTAEQEHQMRCFLEQKHSEQSNQSFSAMEIPENQREFMEDICEKIDAFMAKEDAEPLEIKGCNGLQRKLVYQTVEEKYPLARLETKTGENKERYLLLHGAKNSEELAKIDRERQAAEMMELDIQVGFSKVFQAITKAEKLVVGHNMFLDVLHCIKHFHSSLPDDLEDFKSLVTGVLPRLVDTKLISSTPPLKDFIEKTSLGELHEALQSKPFKPVTIKTAPGFERYTEEETKLHEAGYDAFITGSCFATMCKFLGSCQKPATDFLLPSSSVIKTFVNKLYLMRIADIQYLTLDGPDMEVNRDHVFYVTFPKEWRMSDLFSLFEPYGNIQISWLSNTSALVGLHNKKNAKIAFEALSKEKGLFHVSSYAFYHRNKALKWSAAAVKRKNSEELELPPNKIKRQSLDADRNSSIKKPVTEASSEGEAQSGDNSGRKLFDESTDW</sequence>
<dbReference type="GO" id="GO:1990431">
    <property type="term" value="P:priRNA 3'-end processing"/>
    <property type="evidence" value="ECO:0007669"/>
    <property type="project" value="TreeGrafter"/>
</dbReference>
<name>A0AAV4ET29_9GAST</name>
<accession>A0AAV4ET29</accession>
<evidence type="ECO:0000256" key="2">
    <source>
        <dbReference type="SAM" id="MobiDB-lite"/>
    </source>
</evidence>
<dbReference type="CDD" id="cd12428">
    <property type="entry name" value="RRM_PARN"/>
    <property type="match status" value="1"/>
</dbReference>
<dbReference type="EMBL" id="BMAT01007417">
    <property type="protein sequence ID" value="GFR63916.1"/>
    <property type="molecule type" value="Genomic_DNA"/>
</dbReference>
<dbReference type="InterPro" id="IPR014789">
    <property type="entry name" value="PolyA-riboNase_RNA-binding"/>
</dbReference>
<dbReference type="GO" id="GO:0003723">
    <property type="term" value="F:RNA binding"/>
    <property type="evidence" value="ECO:0007669"/>
    <property type="project" value="InterPro"/>
</dbReference>
<dbReference type="GO" id="GO:0046872">
    <property type="term" value="F:metal ion binding"/>
    <property type="evidence" value="ECO:0007669"/>
    <property type="project" value="InterPro"/>
</dbReference>
<comment type="caution">
    <text evidence="4">The sequence shown here is derived from an EMBL/GenBank/DDBJ whole genome shotgun (WGS) entry which is preliminary data.</text>
</comment>
<dbReference type="InterPro" id="IPR036397">
    <property type="entry name" value="RNaseH_sf"/>
</dbReference>
<dbReference type="Pfam" id="PF04857">
    <property type="entry name" value="CAF1"/>
    <property type="match status" value="1"/>
</dbReference>
<dbReference type="Gene3D" id="3.30.420.10">
    <property type="entry name" value="Ribonuclease H-like superfamily/Ribonuclease H"/>
    <property type="match status" value="2"/>
</dbReference>
<dbReference type="Pfam" id="PF08675">
    <property type="entry name" value="RNA_bind"/>
    <property type="match status" value="1"/>
</dbReference>
<dbReference type="InterPro" id="IPR036867">
    <property type="entry name" value="R3H_dom_sf"/>
</dbReference>
<comment type="similarity">
    <text evidence="1">Belongs to the CAF1 family.</text>
</comment>
<evidence type="ECO:0000256" key="1">
    <source>
        <dbReference type="ARBA" id="ARBA00008372"/>
    </source>
</evidence>
<dbReference type="GO" id="GO:0000289">
    <property type="term" value="P:nuclear-transcribed mRNA poly(A) tail shortening"/>
    <property type="evidence" value="ECO:0007669"/>
    <property type="project" value="TreeGrafter"/>
</dbReference>
<dbReference type="InterPro" id="IPR035979">
    <property type="entry name" value="RBD_domain_sf"/>
</dbReference>
<dbReference type="AlphaFoldDB" id="A0AAV4ET29"/>
<reference evidence="4 5" key="1">
    <citation type="journal article" date="2021" name="Elife">
        <title>Chloroplast acquisition without the gene transfer in kleptoplastic sea slugs, Plakobranchus ocellatus.</title>
        <authorList>
            <person name="Maeda T."/>
            <person name="Takahashi S."/>
            <person name="Yoshida T."/>
            <person name="Shimamura S."/>
            <person name="Takaki Y."/>
            <person name="Nagai Y."/>
            <person name="Toyoda A."/>
            <person name="Suzuki Y."/>
            <person name="Arimoto A."/>
            <person name="Ishii H."/>
            <person name="Satoh N."/>
            <person name="Nishiyama T."/>
            <person name="Hasebe M."/>
            <person name="Maruyama T."/>
            <person name="Minagawa J."/>
            <person name="Obokata J."/>
            <person name="Shigenobu S."/>
        </authorList>
    </citation>
    <scope>NUCLEOTIDE SEQUENCE [LARGE SCALE GENOMIC DNA]</scope>
</reference>
<dbReference type="GO" id="GO:0005634">
    <property type="term" value="C:nucleus"/>
    <property type="evidence" value="ECO:0007669"/>
    <property type="project" value="InterPro"/>
</dbReference>
<evidence type="ECO:0000313" key="5">
    <source>
        <dbReference type="Proteomes" id="UP000762676"/>
    </source>
</evidence>
<dbReference type="SUPFAM" id="SSF54928">
    <property type="entry name" value="RNA-binding domain, RBD"/>
    <property type="match status" value="1"/>
</dbReference>
<dbReference type="PANTHER" id="PTHR15092:SF44">
    <property type="entry name" value="POLY(A)-SPECIFIC RIBONUCLEASE PARN"/>
    <property type="match status" value="1"/>
</dbReference>
<dbReference type="GO" id="GO:0005737">
    <property type="term" value="C:cytoplasm"/>
    <property type="evidence" value="ECO:0007669"/>
    <property type="project" value="InterPro"/>
</dbReference>
<dbReference type="GO" id="GO:0004535">
    <property type="term" value="F:poly(A)-specific ribonuclease activity"/>
    <property type="evidence" value="ECO:0007669"/>
    <property type="project" value="InterPro"/>
</dbReference>
<evidence type="ECO:0000313" key="4">
    <source>
        <dbReference type="EMBL" id="GFR63916.1"/>
    </source>
</evidence>
<dbReference type="InterPro" id="IPR034042">
    <property type="entry name" value="PARN_R3H"/>
</dbReference>
<feature type="domain" description="Poly(A)-specific ribonuclease RNA-binding" evidence="3">
    <location>
        <begin position="425"/>
        <end position="502"/>
    </location>
</feature>
<feature type="compositionally biased region" description="Polar residues" evidence="2">
    <location>
        <begin position="548"/>
        <end position="560"/>
    </location>
</feature>
<evidence type="ECO:0000259" key="3">
    <source>
        <dbReference type="Pfam" id="PF08675"/>
    </source>
</evidence>
<dbReference type="Proteomes" id="UP000762676">
    <property type="component" value="Unassembled WGS sequence"/>
</dbReference>
<organism evidence="4 5">
    <name type="scientific">Elysia marginata</name>
    <dbReference type="NCBI Taxonomy" id="1093978"/>
    <lineage>
        <taxon>Eukaryota</taxon>
        <taxon>Metazoa</taxon>
        <taxon>Spiralia</taxon>
        <taxon>Lophotrochozoa</taxon>
        <taxon>Mollusca</taxon>
        <taxon>Gastropoda</taxon>
        <taxon>Heterobranchia</taxon>
        <taxon>Euthyneura</taxon>
        <taxon>Panpulmonata</taxon>
        <taxon>Sacoglossa</taxon>
        <taxon>Placobranchoidea</taxon>
        <taxon>Plakobranchidae</taxon>
        <taxon>Elysia</taxon>
    </lineage>
</organism>
<dbReference type="InterPro" id="IPR012337">
    <property type="entry name" value="RNaseH-like_sf"/>
</dbReference>
<dbReference type="SUPFAM" id="SSF53098">
    <property type="entry name" value="Ribonuclease H-like"/>
    <property type="match status" value="1"/>
</dbReference>
<proteinExistence type="inferred from homology"/>
<keyword evidence="5" id="KW-1185">Reference proteome</keyword>
<dbReference type="SUPFAM" id="SSF82708">
    <property type="entry name" value="R3H domain"/>
    <property type="match status" value="1"/>
</dbReference>
<dbReference type="FunFam" id="3.30.420.10:FF:000035">
    <property type="entry name" value="Poly(A)-specific ribonuclease PARN"/>
    <property type="match status" value="1"/>
</dbReference>
<gene>
    <name evidence="4" type="ORF">ElyMa_003618700</name>
</gene>
<dbReference type="InterPro" id="IPR012677">
    <property type="entry name" value="Nucleotide-bd_a/b_plait_sf"/>
</dbReference>
<dbReference type="PANTHER" id="PTHR15092">
    <property type="entry name" value="POLY A -SPECIFIC RIBONUCLEASE/TARGET OF EGR1, MEMBER 1"/>
    <property type="match status" value="1"/>
</dbReference>
<dbReference type="Gene3D" id="3.30.70.330">
    <property type="match status" value="1"/>
</dbReference>